<sequence>MDYANPVLPGCHPDPTVCRAGEDYFLATSTFEYFPGVPLYHSENLADWEPIGHALTRDEQLPLDDVDASEGIFAPTLRHHEGTFYLVTTNVAAGGHFVVTAEDPRGEWSDPVWIDAPGYDPDLFWDDDQVYVTYANDDAIRQTPVDLETGETGETGESATIWAGLDDAFTEAPHLYEVEGTYYLLAAEGGTHGQHVVSVARSDDPTGPFEDHPDNPIFSHRSRVMQPIAATGHGDLVQAHDGSWWMTFLGIRQQGEHVPYHQLGRETFLAPVTWADGWPVVNGDDVVELAMSVDDTDLEATGDRAWTRTVDPFADATDTADLGPEWNYRRNPDRERYRIEGDALVLSGGPDTLDDPHATFLGRRQQHHDCRATCRLSFDPDTGEEAGLTALMNEDHHYDVAVVERGGERRALARLRIGPSTEEVAELSLPDGPVTLSIEASPRSYDLFAEPTDGAPGSTTTLATVDARYLSTEVATGFTGVYVGLYATGDGSDCESAARFTDFEYGPMES</sequence>
<dbReference type="PANTHER" id="PTHR42812">
    <property type="entry name" value="BETA-XYLOSIDASE"/>
    <property type="match status" value="1"/>
</dbReference>
<comment type="similarity">
    <text evidence="1">Belongs to the glycosyl hydrolase 43 family.</text>
</comment>
<name>A0A1I6KJK6_9EURY</name>
<accession>A0A1I6KJK6</accession>
<dbReference type="OrthoDB" id="284300at2157"/>
<protein>
    <submittedName>
        <fullName evidence="5">Alpha-N-arabinofuranosidase</fullName>
    </submittedName>
</protein>
<dbReference type="InterPro" id="IPR023296">
    <property type="entry name" value="Glyco_hydro_beta-prop_sf"/>
</dbReference>
<dbReference type="InterPro" id="IPR041542">
    <property type="entry name" value="GH43_C2"/>
</dbReference>
<dbReference type="STRING" id="767519.SAMN05216559_0916"/>
<reference evidence="5 6" key="1">
    <citation type="submission" date="2016-10" db="EMBL/GenBank/DDBJ databases">
        <authorList>
            <person name="de Groot N.N."/>
        </authorList>
    </citation>
    <scope>NUCLEOTIDE SEQUENCE [LARGE SCALE GENOMIC DNA]</scope>
    <source>
        <strain evidence="5 6">CGMCC 1.10457</strain>
    </source>
</reference>
<dbReference type="Pfam" id="PF04616">
    <property type="entry name" value="Glyco_hydro_43"/>
    <property type="match status" value="1"/>
</dbReference>
<dbReference type="InterPro" id="IPR051795">
    <property type="entry name" value="Glycosyl_Hydrlase_43"/>
</dbReference>
<keyword evidence="6" id="KW-1185">Reference proteome</keyword>
<dbReference type="InterPro" id="IPR006710">
    <property type="entry name" value="Glyco_hydro_43"/>
</dbReference>
<dbReference type="PANTHER" id="PTHR42812:SF12">
    <property type="entry name" value="BETA-XYLOSIDASE-RELATED"/>
    <property type="match status" value="1"/>
</dbReference>
<dbReference type="CDD" id="cd18617">
    <property type="entry name" value="GH43_XynB-like"/>
    <property type="match status" value="1"/>
</dbReference>
<dbReference type="GO" id="GO:0004553">
    <property type="term" value="F:hydrolase activity, hydrolyzing O-glycosyl compounds"/>
    <property type="evidence" value="ECO:0007669"/>
    <property type="project" value="InterPro"/>
</dbReference>
<evidence type="ECO:0000313" key="5">
    <source>
        <dbReference type="EMBL" id="SFR91386.1"/>
    </source>
</evidence>
<evidence type="ECO:0000313" key="6">
    <source>
        <dbReference type="Proteomes" id="UP000199062"/>
    </source>
</evidence>
<dbReference type="SUPFAM" id="SSF75005">
    <property type="entry name" value="Arabinanase/levansucrase/invertase"/>
    <property type="match status" value="1"/>
</dbReference>
<evidence type="ECO:0000256" key="2">
    <source>
        <dbReference type="ARBA" id="ARBA00022801"/>
    </source>
</evidence>
<dbReference type="AlphaFoldDB" id="A0A1I6KJK6"/>
<evidence type="ECO:0000256" key="3">
    <source>
        <dbReference type="ARBA" id="ARBA00023295"/>
    </source>
</evidence>
<dbReference type="GO" id="GO:0005975">
    <property type="term" value="P:carbohydrate metabolic process"/>
    <property type="evidence" value="ECO:0007669"/>
    <property type="project" value="InterPro"/>
</dbReference>
<organism evidence="5 6">
    <name type="scientific">Halomicrobium zhouii</name>
    <dbReference type="NCBI Taxonomy" id="767519"/>
    <lineage>
        <taxon>Archaea</taxon>
        <taxon>Methanobacteriati</taxon>
        <taxon>Methanobacteriota</taxon>
        <taxon>Stenosarchaea group</taxon>
        <taxon>Halobacteria</taxon>
        <taxon>Halobacteriales</taxon>
        <taxon>Haloarculaceae</taxon>
        <taxon>Halomicrobium</taxon>
    </lineage>
</organism>
<keyword evidence="2" id="KW-0378">Hydrolase</keyword>
<dbReference type="Proteomes" id="UP000199062">
    <property type="component" value="Unassembled WGS sequence"/>
</dbReference>
<dbReference type="Gene3D" id="2.115.10.20">
    <property type="entry name" value="Glycosyl hydrolase domain, family 43"/>
    <property type="match status" value="1"/>
</dbReference>
<dbReference type="Pfam" id="PF17851">
    <property type="entry name" value="GH43_C2"/>
    <property type="match status" value="1"/>
</dbReference>
<proteinExistence type="inferred from homology"/>
<dbReference type="InterPro" id="IPR013320">
    <property type="entry name" value="ConA-like_dom_sf"/>
</dbReference>
<gene>
    <name evidence="5" type="ORF">SAMN05216559_0916</name>
</gene>
<dbReference type="RefSeq" id="WP_089814299.1">
    <property type="nucleotide sequence ID" value="NZ_FOZK01000001.1"/>
</dbReference>
<evidence type="ECO:0000259" key="4">
    <source>
        <dbReference type="Pfam" id="PF17851"/>
    </source>
</evidence>
<dbReference type="SUPFAM" id="SSF49899">
    <property type="entry name" value="Concanavalin A-like lectins/glucanases"/>
    <property type="match status" value="1"/>
</dbReference>
<evidence type="ECO:0000256" key="1">
    <source>
        <dbReference type="ARBA" id="ARBA00009865"/>
    </source>
</evidence>
<keyword evidence="3" id="KW-0326">Glycosidase</keyword>
<dbReference type="Gene3D" id="2.60.120.200">
    <property type="match status" value="1"/>
</dbReference>
<feature type="domain" description="Beta-xylosidase C-terminal Concanavalin A-like" evidence="4">
    <location>
        <begin position="318"/>
        <end position="505"/>
    </location>
</feature>
<dbReference type="EMBL" id="FOZK01000001">
    <property type="protein sequence ID" value="SFR91386.1"/>
    <property type="molecule type" value="Genomic_DNA"/>
</dbReference>